<evidence type="ECO:0000256" key="2">
    <source>
        <dbReference type="ARBA" id="ARBA00022670"/>
    </source>
</evidence>
<dbReference type="OrthoDB" id="206201at2759"/>
<feature type="active site" description="Charge relay system" evidence="5">
    <location>
        <position position="324"/>
    </location>
</feature>
<reference evidence="9" key="2">
    <citation type="submission" date="2021-01" db="UniProtKB">
        <authorList>
            <consortium name="EnsemblMetazoa"/>
        </authorList>
    </citation>
    <scope>IDENTIFICATION</scope>
</reference>
<dbReference type="Gene3D" id="3.40.50.200">
    <property type="entry name" value="Peptidase S8/S53 domain"/>
    <property type="match status" value="1"/>
</dbReference>
<dbReference type="Gene3D" id="3.30.70.80">
    <property type="entry name" value="Peptidase S8 propeptide/proteinase inhibitor I9"/>
    <property type="match status" value="1"/>
</dbReference>
<sequence>MMKCFIFFALVAVAAAFVPVYIPTRDRIQGRYIVVLQDGVNANSVIDRFIRNVTVEANVKTTFEAVLNGFVVEADKDGIALDLLQMLPGVKYIEEDSVVRAAGGQLIQTNSWGQDRIDQRDVQGDSRMILEGYGTETHIYIIDTGINADHPDFSGRAFNVKDVIGGDGLDCNGHGMHMAGIAASETYGIANRAKVYGVRALDCDGLGTMADVISGLEWVANSGIRPLLISMALAGPNSQAMIDAIAEAHQRSSLVVVAAGNADDDACNTSPANAPDALTIASSTVDDSRSFFSNWGECVDLFAPGSNIKSLGVDGEPSTFSGTSTACAHAIGAASAIMENQHSHVGVIEQMKRTASMDKISDPKGTPNHLVYAGL</sequence>
<evidence type="ECO:0000256" key="4">
    <source>
        <dbReference type="ARBA" id="ARBA00022825"/>
    </source>
</evidence>
<dbReference type="GO" id="GO:0005615">
    <property type="term" value="C:extracellular space"/>
    <property type="evidence" value="ECO:0000318"/>
    <property type="project" value="GO_Central"/>
</dbReference>
<dbReference type="FunFam" id="3.30.70.80:FF:000010">
    <property type="entry name" value="Uncharacterized protein"/>
    <property type="match status" value="1"/>
</dbReference>
<dbReference type="GO" id="GO:0006508">
    <property type="term" value="P:proteolysis"/>
    <property type="evidence" value="ECO:0007669"/>
    <property type="project" value="UniProtKB-KW"/>
</dbReference>
<dbReference type="RefSeq" id="XP_030855410.1">
    <property type="nucleotide sequence ID" value="XM_030999550.1"/>
</dbReference>
<dbReference type="PANTHER" id="PTHR43806">
    <property type="entry name" value="PEPTIDASE S8"/>
    <property type="match status" value="1"/>
</dbReference>
<feature type="active site" description="Charge relay system" evidence="5">
    <location>
        <position position="143"/>
    </location>
</feature>
<evidence type="ECO:0000256" key="1">
    <source>
        <dbReference type="ARBA" id="ARBA00011073"/>
    </source>
</evidence>
<dbReference type="Proteomes" id="UP000007110">
    <property type="component" value="Unassembled WGS sequence"/>
</dbReference>
<dbReference type="AlphaFoldDB" id="A0A7M7PUX4"/>
<dbReference type="PANTHER" id="PTHR43806:SF58">
    <property type="entry name" value="ALKALINE PROTEASE 1-RELATED"/>
    <property type="match status" value="1"/>
</dbReference>
<dbReference type="InterPro" id="IPR034193">
    <property type="entry name" value="PCSK9_ProteinaseK-like"/>
</dbReference>
<keyword evidence="6" id="KW-0732">Signal</keyword>
<name>A0A7M7PUX4_STRPU</name>
<keyword evidence="2 5" id="KW-0645">Protease</keyword>
<reference evidence="10" key="1">
    <citation type="submission" date="2015-02" db="EMBL/GenBank/DDBJ databases">
        <title>Genome sequencing for Strongylocentrotus purpuratus.</title>
        <authorList>
            <person name="Murali S."/>
            <person name="Liu Y."/>
            <person name="Vee V."/>
            <person name="English A."/>
            <person name="Wang M."/>
            <person name="Skinner E."/>
            <person name="Han Y."/>
            <person name="Muzny D.M."/>
            <person name="Worley K.C."/>
            <person name="Gibbs R.A."/>
        </authorList>
    </citation>
    <scope>NUCLEOTIDE SEQUENCE</scope>
</reference>
<dbReference type="Pfam" id="PF05922">
    <property type="entry name" value="Inhibitor_I9"/>
    <property type="match status" value="1"/>
</dbReference>
<evidence type="ECO:0000256" key="5">
    <source>
        <dbReference type="PROSITE-ProRule" id="PRU01240"/>
    </source>
</evidence>
<comment type="similarity">
    <text evidence="1 5">Belongs to the peptidase S8 family.</text>
</comment>
<evidence type="ECO:0000256" key="3">
    <source>
        <dbReference type="ARBA" id="ARBA00022801"/>
    </source>
</evidence>
<dbReference type="InterPro" id="IPR010259">
    <property type="entry name" value="S8pro/Inhibitor_I9"/>
</dbReference>
<dbReference type="PRINTS" id="PR00723">
    <property type="entry name" value="SUBTILISIN"/>
</dbReference>
<dbReference type="InterPro" id="IPR015500">
    <property type="entry name" value="Peptidase_S8_subtilisin-rel"/>
</dbReference>
<keyword evidence="4 5" id="KW-0720">Serine protease</keyword>
<accession>A0A7M7PUX4</accession>
<evidence type="ECO:0000259" key="7">
    <source>
        <dbReference type="Pfam" id="PF00082"/>
    </source>
</evidence>
<feature type="active site" description="Charge relay system" evidence="5">
    <location>
        <position position="174"/>
    </location>
</feature>
<keyword evidence="10" id="KW-1185">Reference proteome</keyword>
<feature type="domain" description="Peptidase S8/S53" evidence="7">
    <location>
        <begin position="135"/>
        <end position="343"/>
    </location>
</feature>
<dbReference type="InterPro" id="IPR037045">
    <property type="entry name" value="S8pro/Inhibitor_I9_sf"/>
</dbReference>
<feature type="domain" description="Inhibitor I9" evidence="8">
    <location>
        <begin position="31"/>
        <end position="101"/>
    </location>
</feature>
<feature type="chain" id="PRO_5029463732" evidence="6">
    <location>
        <begin position="17"/>
        <end position="375"/>
    </location>
</feature>
<evidence type="ECO:0000313" key="10">
    <source>
        <dbReference type="Proteomes" id="UP000007110"/>
    </source>
</evidence>
<dbReference type="EnsemblMetazoa" id="XM_030999550">
    <property type="protein sequence ID" value="XP_030855410"/>
    <property type="gene ID" value="LOC105444704"/>
</dbReference>
<dbReference type="SUPFAM" id="SSF54897">
    <property type="entry name" value="Protease propeptides/inhibitors"/>
    <property type="match status" value="1"/>
</dbReference>
<proteinExistence type="inferred from homology"/>
<dbReference type="InterPro" id="IPR000209">
    <property type="entry name" value="Peptidase_S8/S53_dom"/>
</dbReference>
<protein>
    <submittedName>
        <fullName evidence="9">Uncharacterized protein</fullName>
    </submittedName>
</protein>
<dbReference type="GeneID" id="105444704"/>
<evidence type="ECO:0000313" key="9">
    <source>
        <dbReference type="EnsemblMetazoa" id="XP_030855410"/>
    </source>
</evidence>
<dbReference type="InterPro" id="IPR036852">
    <property type="entry name" value="Peptidase_S8/S53_dom_sf"/>
</dbReference>
<dbReference type="PROSITE" id="PS51892">
    <property type="entry name" value="SUBTILASE"/>
    <property type="match status" value="1"/>
</dbReference>
<evidence type="ECO:0000256" key="6">
    <source>
        <dbReference type="SAM" id="SignalP"/>
    </source>
</evidence>
<dbReference type="SUPFAM" id="SSF52743">
    <property type="entry name" value="Subtilisin-like"/>
    <property type="match status" value="1"/>
</dbReference>
<dbReference type="InterPro" id="IPR050131">
    <property type="entry name" value="Peptidase_S8_subtilisin-like"/>
</dbReference>
<dbReference type="GO" id="GO:0004252">
    <property type="term" value="F:serine-type endopeptidase activity"/>
    <property type="evidence" value="ECO:0000318"/>
    <property type="project" value="GO_Central"/>
</dbReference>
<dbReference type="FunFam" id="3.40.50.200:FF:000014">
    <property type="entry name" value="Proteinase K"/>
    <property type="match status" value="1"/>
</dbReference>
<organism evidence="9 10">
    <name type="scientific">Strongylocentrotus purpuratus</name>
    <name type="common">Purple sea urchin</name>
    <dbReference type="NCBI Taxonomy" id="7668"/>
    <lineage>
        <taxon>Eukaryota</taxon>
        <taxon>Metazoa</taxon>
        <taxon>Echinodermata</taxon>
        <taxon>Eleutherozoa</taxon>
        <taxon>Echinozoa</taxon>
        <taxon>Echinoidea</taxon>
        <taxon>Euechinoidea</taxon>
        <taxon>Echinacea</taxon>
        <taxon>Camarodonta</taxon>
        <taxon>Echinidea</taxon>
        <taxon>Strongylocentrotidae</taxon>
        <taxon>Strongylocentrotus</taxon>
    </lineage>
</organism>
<dbReference type="InParanoid" id="A0A7M7PUX4"/>
<dbReference type="PROSITE" id="PS00136">
    <property type="entry name" value="SUBTILASE_ASP"/>
    <property type="match status" value="1"/>
</dbReference>
<dbReference type="InterPro" id="IPR023827">
    <property type="entry name" value="Peptidase_S8_Asp-AS"/>
</dbReference>
<evidence type="ECO:0000259" key="8">
    <source>
        <dbReference type="Pfam" id="PF05922"/>
    </source>
</evidence>
<dbReference type="KEGG" id="spu:105444704"/>
<feature type="signal peptide" evidence="6">
    <location>
        <begin position="1"/>
        <end position="16"/>
    </location>
</feature>
<dbReference type="Pfam" id="PF00082">
    <property type="entry name" value="Peptidase_S8"/>
    <property type="match status" value="1"/>
</dbReference>
<dbReference type="CDD" id="cd04077">
    <property type="entry name" value="Peptidases_S8_PCSK9_ProteinaseK_like"/>
    <property type="match status" value="1"/>
</dbReference>
<keyword evidence="3 5" id="KW-0378">Hydrolase</keyword>